<reference evidence="3 4" key="1">
    <citation type="submission" date="2015-07" db="EMBL/GenBank/DDBJ databases">
        <title>Draft genome sequence of the Amantichitinum ursilacus IGB-41, a new chitin-degrading bacterium.</title>
        <authorList>
            <person name="Kirstahler P."/>
            <person name="Guenther M."/>
            <person name="Grumaz C."/>
            <person name="Rupp S."/>
            <person name="Zibek S."/>
            <person name="Sohn K."/>
        </authorList>
    </citation>
    <scope>NUCLEOTIDE SEQUENCE [LARGE SCALE GENOMIC DNA]</scope>
    <source>
        <strain evidence="3 4">IGB-41</strain>
    </source>
</reference>
<accession>A0A0N0GNI8</accession>
<organism evidence="3 4">
    <name type="scientific">Amantichitinum ursilacus</name>
    <dbReference type="NCBI Taxonomy" id="857265"/>
    <lineage>
        <taxon>Bacteria</taxon>
        <taxon>Pseudomonadati</taxon>
        <taxon>Pseudomonadota</taxon>
        <taxon>Betaproteobacteria</taxon>
        <taxon>Neisseriales</taxon>
        <taxon>Chitinibacteraceae</taxon>
        <taxon>Amantichitinum</taxon>
    </lineage>
</organism>
<dbReference type="InterPro" id="IPR011047">
    <property type="entry name" value="Quinoprotein_ADH-like_sf"/>
</dbReference>
<protein>
    <recommendedName>
        <fullName evidence="5">Outer membrane protein assembly factor BamB</fullName>
    </recommendedName>
</protein>
<gene>
    <name evidence="3" type="ORF">WG78_10295</name>
</gene>
<feature type="chain" id="PRO_5005849702" description="Outer membrane protein assembly factor BamB" evidence="2">
    <location>
        <begin position="22"/>
        <end position="690"/>
    </location>
</feature>
<proteinExistence type="predicted"/>
<evidence type="ECO:0000313" key="4">
    <source>
        <dbReference type="Proteomes" id="UP000037939"/>
    </source>
</evidence>
<dbReference type="SMART" id="SM00564">
    <property type="entry name" value="PQQ"/>
    <property type="match status" value="3"/>
</dbReference>
<evidence type="ECO:0000256" key="1">
    <source>
        <dbReference type="SAM" id="MobiDB-lite"/>
    </source>
</evidence>
<name>A0A0N0GNI8_9NEIS</name>
<feature type="signal peptide" evidence="2">
    <location>
        <begin position="1"/>
        <end position="21"/>
    </location>
</feature>
<dbReference type="PANTHER" id="PTHR34512:SF30">
    <property type="entry name" value="OUTER MEMBRANE PROTEIN ASSEMBLY FACTOR BAMB"/>
    <property type="match status" value="1"/>
</dbReference>
<keyword evidence="4" id="KW-1185">Reference proteome</keyword>
<evidence type="ECO:0000256" key="2">
    <source>
        <dbReference type="SAM" id="SignalP"/>
    </source>
</evidence>
<dbReference type="OrthoDB" id="5525942at2"/>
<feature type="region of interest" description="Disordered" evidence="1">
    <location>
        <begin position="27"/>
        <end position="59"/>
    </location>
</feature>
<feature type="compositionally biased region" description="Low complexity" evidence="1">
    <location>
        <begin position="31"/>
        <end position="47"/>
    </location>
</feature>
<dbReference type="InterPro" id="IPR015943">
    <property type="entry name" value="WD40/YVTN_repeat-like_dom_sf"/>
</dbReference>
<sequence length="690" mass="72581">MKNIKWARACGALGLATLLVACGGGGGGDGSSSANKGGAGTAATPTGAPTPTPAATPTPAPAANVKFALQFDQQQISVNAEEDVSVPIVLTGTLNTPVADDAQVQITDSNTALIHFRDPPLFTLSADGKTFTLRLLVDNDLVTNQYQGNLAINVCANTNCSSMAGTQAVTVPYALNLTPVKPSAGTLSADINQLHASYAAGVAVPQTVHLRFSQALTDHHKIRLTSPNNHWLNPVFTQVLVDTDRMGATATVMFDPNLLPNSYSGVLQIDVCMDLFCARVDNAARLDLPYQIDVGARVAPAALTALPGAADWSATFGSATHASFVPVTLDPARFAPRWMWQTRTGESLTPQNAVVTAQNTAWVAATQTIVALSEYDGSETAHRWTGSQVSGLATHNGAAYGAPTLGNNQGTWAAYDASGNLLAGSNALTWARNPSTTAFNPQSPVFYDQTLYVPAGHAGGVRAIDPTSNSVLFDAALTGQTTSWSPAVDAQYVYQLNGMFSFTTEGMDLQTLDRRSGALVRALHLPSALQLGNTEDHTVIASDRSLLVTGSSLAVIDKASNSVRWSLYMPSLLADQPAPAVGNGVVFVARSTPYRLEARDEMTGAMLWSWQPPRPYGRFSGNLIVTNNLVFVGTDSGTYTISQTTHLPVWSTPLQGMLSLSANGTLYITTGVGYADTPNQVATVAAFNLH</sequence>
<dbReference type="PANTHER" id="PTHR34512">
    <property type="entry name" value="CELL SURFACE PROTEIN"/>
    <property type="match status" value="1"/>
</dbReference>
<dbReference type="PATRIC" id="fig|857265.3.peg.2114"/>
<dbReference type="EMBL" id="LAQT01000008">
    <property type="protein sequence ID" value="KPC52872.1"/>
    <property type="molecule type" value="Genomic_DNA"/>
</dbReference>
<dbReference type="RefSeq" id="WP_053937717.1">
    <property type="nucleotide sequence ID" value="NZ_LAQT01000008.1"/>
</dbReference>
<dbReference type="Gene3D" id="2.130.10.10">
    <property type="entry name" value="YVTN repeat-like/Quinoprotein amine dehydrogenase"/>
    <property type="match status" value="2"/>
</dbReference>
<dbReference type="PROSITE" id="PS51257">
    <property type="entry name" value="PROKAR_LIPOPROTEIN"/>
    <property type="match status" value="1"/>
</dbReference>
<comment type="caution">
    <text evidence="3">The sequence shown here is derived from an EMBL/GenBank/DDBJ whole genome shotgun (WGS) entry which is preliminary data.</text>
</comment>
<dbReference type="InterPro" id="IPR018391">
    <property type="entry name" value="PQQ_b-propeller_rpt"/>
</dbReference>
<evidence type="ECO:0008006" key="5">
    <source>
        <dbReference type="Google" id="ProtNLM"/>
    </source>
</evidence>
<evidence type="ECO:0000313" key="3">
    <source>
        <dbReference type="EMBL" id="KPC52872.1"/>
    </source>
</evidence>
<keyword evidence="2" id="KW-0732">Signal</keyword>
<dbReference type="Proteomes" id="UP000037939">
    <property type="component" value="Unassembled WGS sequence"/>
</dbReference>
<dbReference type="AlphaFoldDB" id="A0A0N0GNI8"/>
<feature type="compositionally biased region" description="Pro residues" evidence="1">
    <location>
        <begin position="48"/>
        <end position="59"/>
    </location>
</feature>
<dbReference type="STRING" id="857265.WG78_10295"/>
<dbReference type="SUPFAM" id="SSF50998">
    <property type="entry name" value="Quinoprotein alcohol dehydrogenase-like"/>
    <property type="match status" value="1"/>
</dbReference>